<dbReference type="OrthoDB" id="9811615at2"/>
<dbReference type="InterPro" id="IPR002068">
    <property type="entry name" value="A-crystallin/Hsp20_dom"/>
</dbReference>
<dbReference type="Gene3D" id="2.60.40.790">
    <property type="match status" value="1"/>
</dbReference>
<dbReference type="AlphaFoldDB" id="A0A2T0AW15"/>
<sequence length="144" mass="16049">MLQPQGQWFVPGMTSPGWMAAPADMLVPPVDVLESDHDLIYIFAVPGARPEDVRVEVRQQALEIEGTVAAPDAGRYVYRYQEWPVGRFYRLLPLPPELDGEKAAASFDRGLLMVRFPKTNRGRQIAVNVQSPEQNPSPGQGHLI</sequence>
<evidence type="ECO:0000256" key="2">
    <source>
        <dbReference type="RuleBase" id="RU003616"/>
    </source>
</evidence>
<keyword evidence="5" id="KW-1185">Reference proteome</keyword>
<evidence type="ECO:0000313" key="4">
    <source>
        <dbReference type="EMBL" id="PRR74903.1"/>
    </source>
</evidence>
<dbReference type="Proteomes" id="UP000238415">
    <property type="component" value="Unassembled WGS sequence"/>
</dbReference>
<feature type="domain" description="SHSP" evidence="3">
    <location>
        <begin position="21"/>
        <end position="132"/>
    </location>
</feature>
<name>A0A2T0AW15_9FIRM</name>
<proteinExistence type="inferred from homology"/>
<evidence type="ECO:0000256" key="1">
    <source>
        <dbReference type="PROSITE-ProRule" id="PRU00285"/>
    </source>
</evidence>
<organism evidence="4 5">
    <name type="scientific">Neomoorella humiferrea</name>
    <dbReference type="NCBI Taxonomy" id="676965"/>
    <lineage>
        <taxon>Bacteria</taxon>
        <taxon>Bacillati</taxon>
        <taxon>Bacillota</taxon>
        <taxon>Clostridia</taxon>
        <taxon>Neomoorellales</taxon>
        <taxon>Neomoorellaceae</taxon>
        <taxon>Neomoorella</taxon>
    </lineage>
</organism>
<dbReference type="InterPro" id="IPR031107">
    <property type="entry name" value="Small_HSP"/>
</dbReference>
<reference evidence="4 5" key="1">
    <citation type="submission" date="2018-03" db="EMBL/GenBank/DDBJ databases">
        <title>Genome sequence of Moorella humiferrea DSM 23265.</title>
        <authorList>
            <person name="Poehlein A."/>
            <person name="Daniel R."/>
        </authorList>
    </citation>
    <scope>NUCLEOTIDE SEQUENCE [LARGE SCALE GENOMIC DNA]</scope>
    <source>
        <strain evidence="4 5">DSM 23265</strain>
    </source>
</reference>
<dbReference type="Pfam" id="PF00011">
    <property type="entry name" value="HSP20"/>
    <property type="match status" value="1"/>
</dbReference>
<dbReference type="PANTHER" id="PTHR11527">
    <property type="entry name" value="HEAT-SHOCK PROTEIN 20 FAMILY MEMBER"/>
    <property type="match status" value="1"/>
</dbReference>
<comment type="similarity">
    <text evidence="1 2">Belongs to the small heat shock protein (HSP20) family.</text>
</comment>
<keyword evidence="4" id="KW-0346">Stress response</keyword>
<dbReference type="SUPFAM" id="SSF49764">
    <property type="entry name" value="HSP20-like chaperones"/>
    <property type="match status" value="1"/>
</dbReference>
<dbReference type="PROSITE" id="PS01031">
    <property type="entry name" value="SHSP"/>
    <property type="match status" value="1"/>
</dbReference>
<comment type="caution">
    <text evidence="4">The sequence shown here is derived from an EMBL/GenBank/DDBJ whole genome shotgun (WGS) entry which is preliminary data.</text>
</comment>
<accession>A0A2T0AW15</accession>
<gene>
    <name evidence="4" type="ORF">MOHU_04030</name>
</gene>
<dbReference type="RefSeq" id="WP_106004440.1">
    <property type="nucleotide sequence ID" value="NZ_CP136418.1"/>
</dbReference>
<dbReference type="EMBL" id="PVXM01000006">
    <property type="protein sequence ID" value="PRR74903.1"/>
    <property type="molecule type" value="Genomic_DNA"/>
</dbReference>
<protein>
    <submittedName>
        <fullName evidence="4">18 kDa heat shock protein</fullName>
    </submittedName>
</protein>
<evidence type="ECO:0000259" key="3">
    <source>
        <dbReference type="PROSITE" id="PS01031"/>
    </source>
</evidence>
<evidence type="ECO:0000313" key="5">
    <source>
        <dbReference type="Proteomes" id="UP000238415"/>
    </source>
</evidence>
<dbReference type="InterPro" id="IPR008978">
    <property type="entry name" value="HSP20-like_chaperone"/>
</dbReference>
<dbReference type="CDD" id="cd06464">
    <property type="entry name" value="ACD_sHsps-like"/>
    <property type="match status" value="1"/>
</dbReference>